<dbReference type="Gene3D" id="1.10.287.110">
    <property type="entry name" value="DnaJ domain"/>
    <property type="match status" value="1"/>
</dbReference>
<dbReference type="EMBL" id="CAJNOU010001773">
    <property type="protein sequence ID" value="CAF1250438.1"/>
    <property type="molecule type" value="Genomic_DNA"/>
</dbReference>
<dbReference type="PANTHER" id="PTHR24078:SF553">
    <property type="entry name" value="DNAJ HOMOLOG SUBFAMILY B MEMBER 5"/>
    <property type="match status" value="1"/>
</dbReference>
<comment type="caution">
    <text evidence="4">The sequence shown here is derived from an EMBL/GenBank/DDBJ whole genome shotgun (WGS) entry which is preliminary data.</text>
</comment>
<dbReference type="GO" id="GO:0051082">
    <property type="term" value="F:unfolded protein binding"/>
    <property type="evidence" value="ECO:0007669"/>
    <property type="project" value="InterPro"/>
</dbReference>
<evidence type="ECO:0000313" key="4">
    <source>
        <dbReference type="EMBL" id="CAF1250438.1"/>
    </source>
</evidence>
<dbReference type="AlphaFoldDB" id="A0A814ZZK0"/>
<dbReference type="InterPro" id="IPR001623">
    <property type="entry name" value="DnaJ_domain"/>
</dbReference>
<dbReference type="SMART" id="SM00271">
    <property type="entry name" value="DnaJ"/>
    <property type="match status" value="1"/>
</dbReference>
<dbReference type="SUPFAM" id="SSF46565">
    <property type="entry name" value="Chaperone J-domain"/>
    <property type="match status" value="1"/>
</dbReference>
<protein>
    <recommendedName>
        <fullName evidence="3">J domain-containing protein</fullName>
    </recommendedName>
</protein>
<dbReference type="InterPro" id="IPR018253">
    <property type="entry name" value="DnaJ_domain_CS"/>
</dbReference>
<dbReference type="FunFam" id="2.60.260.20:FF:000002">
    <property type="entry name" value="Dnaj homolog subfamily b member"/>
    <property type="match status" value="1"/>
</dbReference>
<dbReference type="CDD" id="cd06257">
    <property type="entry name" value="DnaJ"/>
    <property type="match status" value="1"/>
</dbReference>
<dbReference type="FunFam" id="2.60.260.20:FF:000013">
    <property type="entry name" value="DnaJ subfamily B member 11"/>
    <property type="match status" value="1"/>
</dbReference>
<dbReference type="EMBL" id="CAJOBE010000428">
    <property type="protein sequence ID" value="CAF3640134.1"/>
    <property type="molecule type" value="Genomic_DNA"/>
</dbReference>
<dbReference type="Proteomes" id="UP000663889">
    <property type="component" value="Unassembled WGS sequence"/>
</dbReference>
<feature type="compositionally biased region" description="Pro residues" evidence="2">
    <location>
        <begin position="412"/>
        <end position="423"/>
    </location>
</feature>
<feature type="compositionally biased region" description="Low complexity" evidence="2">
    <location>
        <begin position="364"/>
        <end position="382"/>
    </location>
</feature>
<name>A0A814ZZK0_9BILA</name>
<evidence type="ECO:0000313" key="6">
    <source>
        <dbReference type="Proteomes" id="UP000663889"/>
    </source>
</evidence>
<dbReference type="PANTHER" id="PTHR24078">
    <property type="entry name" value="DNAJ HOMOLOG SUBFAMILY C MEMBER"/>
    <property type="match status" value="1"/>
</dbReference>
<dbReference type="GO" id="GO:0005829">
    <property type="term" value="C:cytosol"/>
    <property type="evidence" value="ECO:0007669"/>
    <property type="project" value="TreeGrafter"/>
</dbReference>
<dbReference type="SUPFAM" id="SSF49493">
    <property type="entry name" value="HSP40/DnaJ peptide-binding domain"/>
    <property type="match status" value="2"/>
</dbReference>
<dbReference type="InterPro" id="IPR051339">
    <property type="entry name" value="DnaJ_subfamily_B"/>
</dbReference>
<dbReference type="Pfam" id="PF01556">
    <property type="entry name" value="DnaJ_C"/>
    <property type="match status" value="1"/>
</dbReference>
<feature type="domain" description="J" evidence="3">
    <location>
        <begin position="5"/>
        <end position="70"/>
    </location>
</feature>
<dbReference type="GO" id="GO:0006457">
    <property type="term" value="P:protein folding"/>
    <property type="evidence" value="ECO:0007669"/>
    <property type="project" value="InterPro"/>
</dbReference>
<gene>
    <name evidence="5" type="ORF">FNK824_LOCUS5399</name>
    <name evidence="4" type="ORF">SEV965_LOCUS23704</name>
</gene>
<dbReference type="Gene3D" id="2.60.260.20">
    <property type="entry name" value="Urease metallochaperone UreE, N-terminal domain"/>
    <property type="match status" value="2"/>
</dbReference>
<sequence>MVNKDYYAILGVSRIATDDEIKRAYKQKALKYHPDKNRDDVDAEKKFTDIREAYELLSDHYKRSLYDRFGSADIRNYFNPDSRTNFRHSFSTGNYYSSFGGDSTYDPLNTYFVRSKEPTTFFDLYVTLEEINKGTTRKLKITRKRFKPELNTAVKDEKVLEIQIKPGWKEGTKITFENEGDAGDRNTIAGDIVFIIRDKPHPLFERSNSDIIYRVKLTLKQALLGTLIVIPFLDSTKSTYQLRTYQEILTPQTEKRFPNEGLPYPKDPTKRGDLIVKFDILFPKFLNSEQRSFADSCFSSSMELYQPHDSVLHTTIMDQTKQQQQQQPFPSQPLQEQQQQQQRQQMSPSQYQFAFTPTSTAASKSQFSSINSNNNIQNQKASYRYFNSNGRHRSPASTSNNTNQTKSTSVRIPPPVPPRPSPT</sequence>
<feature type="region of interest" description="Disordered" evidence="2">
    <location>
        <begin position="364"/>
        <end position="423"/>
    </location>
</feature>
<dbReference type="GO" id="GO:0051087">
    <property type="term" value="F:protein-folding chaperone binding"/>
    <property type="evidence" value="ECO:0007669"/>
    <property type="project" value="TreeGrafter"/>
</dbReference>
<evidence type="ECO:0000256" key="1">
    <source>
        <dbReference type="ARBA" id="ARBA00023186"/>
    </source>
</evidence>
<dbReference type="InterPro" id="IPR036869">
    <property type="entry name" value="J_dom_sf"/>
</dbReference>
<proteinExistence type="predicted"/>
<dbReference type="PROSITE" id="PS00636">
    <property type="entry name" value="DNAJ_1"/>
    <property type="match status" value="1"/>
</dbReference>
<evidence type="ECO:0000256" key="2">
    <source>
        <dbReference type="SAM" id="MobiDB-lite"/>
    </source>
</evidence>
<dbReference type="InterPro" id="IPR008971">
    <property type="entry name" value="HSP40/DnaJ_pept-bd"/>
</dbReference>
<reference evidence="4" key="1">
    <citation type="submission" date="2021-02" db="EMBL/GenBank/DDBJ databases">
        <authorList>
            <person name="Nowell W R."/>
        </authorList>
    </citation>
    <scope>NUCLEOTIDE SEQUENCE</scope>
</reference>
<dbReference type="PRINTS" id="PR00625">
    <property type="entry name" value="JDOMAIN"/>
</dbReference>
<organism evidence="4 6">
    <name type="scientific">Rotaria sordida</name>
    <dbReference type="NCBI Taxonomy" id="392033"/>
    <lineage>
        <taxon>Eukaryota</taxon>
        <taxon>Metazoa</taxon>
        <taxon>Spiralia</taxon>
        <taxon>Gnathifera</taxon>
        <taxon>Rotifera</taxon>
        <taxon>Eurotatoria</taxon>
        <taxon>Bdelloidea</taxon>
        <taxon>Philodinida</taxon>
        <taxon>Philodinidae</taxon>
        <taxon>Rotaria</taxon>
    </lineage>
</organism>
<dbReference type="InterPro" id="IPR002939">
    <property type="entry name" value="DnaJ_C"/>
</dbReference>
<accession>A0A814ZZK0</accession>
<dbReference type="Proteomes" id="UP000663874">
    <property type="component" value="Unassembled WGS sequence"/>
</dbReference>
<dbReference type="PROSITE" id="PS50076">
    <property type="entry name" value="DNAJ_2"/>
    <property type="match status" value="1"/>
</dbReference>
<feature type="region of interest" description="Disordered" evidence="2">
    <location>
        <begin position="319"/>
        <end position="351"/>
    </location>
</feature>
<feature type="compositionally biased region" description="Low complexity" evidence="2">
    <location>
        <begin position="397"/>
        <end position="411"/>
    </location>
</feature>
<keyword evidence="1" id="KW-0143">Chaperone</keyword>
<dbReference type="CDD" id="cd10747">
    <property type="entry name" value="DnaJ_C"/>
    <property type="match status" value="1"/>
</dbReference>
<evidence type="ECO:0000259" key="3">
    <source>
        <dbReference type="PROSITE" id="PS50076"/>
    </source>
</evidence>
<dbReference type="Pfam" id="PF00226">
    <property type="entry name" value="DnaJ"/>
    <property type="match status" value="1"/>
</dbReference>
<evidence type="ECO:0000313" key="5">
    <source>
        <dbReference type="EMBL" id="CAF3640134.1"/>
    </source>
</evidence>